<evidence type="ECO:0000313" key="2">
    <source>
        <dbReference type="Proteomes" id="UP001056012"/>
    </source>
</evidence>
<name>A0A9Q9DQ50_CURCL</name>
<keyword evidence="2" id="KW-1185">Reference proteome</keyword>
<protein>
    <submittedName>
        <fullName evidence="1">Uncharacterized protein</fullName>
    </submittedName>
</protein>
<gene>
    <name evidence="1" type="ORF">yc1106_02029</name>
</gene>
<accession>A0A9Q9DQ50</accession>
<organism evidence="1 2">
    <name type="scientific">Curvularia clavata</name>
    <dbReference type="NCBI Taxonomy" id="95742"/>
    <lineage>
        <taxon>Eukaryota</taxon>
        <taxon>Fungi</taxon>
        <taxon>Dikarya</taxon>
        <taxon>Ascomycota</taxon>
        <taxon>Pezizomycotina</taxon>
        <taxon>Dothideomycetes</taxon>
        <taxon>Pleosporomycetidae</taxon>
        <taxon>Pleosporales</taxon>
        <taxon>Pleosporineae</taxon>
        <taxon>Pleosporaceae</taxon>
        <taxon>Curvularia</taxon>
    </lineage>
</organism>
<evidence type="ECO:0000313" key="1">
    <source>
        <dbReference type="EMBL" id="USP74755.1"/>
    </source>
</evidence>
<dbReference type="AlphaFoldDB" id="A0A9Q9DQ50"/>
<dbReference type="OrthoDB" id="4500473at2759"/>
<dbReference type="Proteomes" id="UP001056012">
    <property type="component" value="Chromosome 2"/>
</dbReference>
<proteinExistence type="predicted"/>
<dbReference type="EMBL" id="CP089275">
    <property type="protein sequence ID" value="USP74755.1"/>
    <property type="molecule type" value="Genomic_DNA"/>
</dbReference>
<sequence>MTFIATINVAGWSAMPGTWFLPADFTFTTEGPLRLGMVIPHWSRPTTVLAEMGSGNISTVTLPAVKTIVERNRAFNRSKSRSNSVGLWAKFEGLASASANTEAGKSRITDYSKTDHEIQSFVDPLTPDTASMIANLPAVQKQINSGMFGKRAVYVVTGLRIATSSFTVTEEDSSNFSIEAEGSGPPSGTIPVEVGGRMKHESGKTAIDSYDTAPGIVFAYQLNVIRTRRAGMETELFSHASGFLTGEGGKKEDPLVVVDATKEEIDEDLEEEVEYDSARINEDETCIYLLPKA</sequence>
<dbReference type="VEuPathDB" id="FungiDB:yc1106_02029"/>
<reference evidence="1" key="1">
    <citation type="submission" date="2021-12" db="EMBL/GenBank/DDBJ databases">
        <title>Curvularia clavata genome.</title>
        <authorList>
            <person name="Cao Y."/>
        </authorList>
    </citation>
    <scope>NUCLEOTIDE SEQUENCE</scope>
    <source>
        <strain evidence="1">Yc1106</strain>
    </source>
</reference>